<dbReference type="NCBIfam" id="TIGR03381">
    <property type="entry name" value="agmatine_aguB"/>
    <property type="match status" value="1"/>
</dbReference>
<reference evidence="4" key="2">
    <citation type="submission" date="2020-09" db="EMBL/GenBank/DDBJ databases">
        <authorList>
            <person name="Sun Q."/>
            <person name="Kim S."/>
        </authorList>
    </citation>
    <scope>NUCLEOTIDE SEQUENCE</scope>
    <source>
        <strain evidence="4">KCTC 32255</strain>
    </source>
</reference>
<dbReference type="GO" id="GO:0050126">
    <property type="term" value="F:N-carbamoylputrescine amidase activity"/>
    <property type="evidence" value="ECO:0007669"/>
    <property type="project" value="InterPro"/>
</dbReference>
<comment type="similarity">
    <text evidence="2">Belongs to the carbon-nitrogen hydrolase superfamily.</text>
</comment>
<accession>A0A918PCZ1</accession>
<gene>
    <name evidence="4" type="ORF">GCM10011614_11260</name>
</gene>
<feature type="domain" description="CN hydrolase" evidence="3">
    <location>
        <begin position="4"/>
        <end position="263"/>
    </location>
</feature>
<reference evidence="4" key="1">
    <citation type="journal article" date="2014" name="Int. J. Syst. Evol. Microbiol.">
        <title>Complete genome sequence of Corynebacterium casei LMG S-19264T (=DSM 44701T), isolated from a smear-ripened cheese.</title>
        <authorList>
            <consortium name="US DOE Joint Genome Institute (JGI-PGF)"/>
            <person name="Walter F."/>
            <person name="Albersmeier A."/>
            <person name="Kalinowski J."/>
            <person name="Ruckert C."/>
        </authorList>
    </citation>
    <scope>NUCLEOTIDE SEQUENCE</scope>
    <source>
        <strain evidence="4">KCTC 32255</strain>
    </source>
</reference>
<evidence type="ECO:0000313" key="5">
    <source>
        <dbReference type="Proteomes" id="UP000648075"/>
    </source>
</evidence>
<dbReference type="SUPFAM" id="SSF56317">
    <property type="entry name" value="Carbon-nitrogen hydrolase"/>
    <property type="match status" value="1"/>
</dbReference>
<evidence type="ECO:0000256" key="1">
    <source>
        <dbReference type="ARBA" id="ARBA00022801"/>
    </source>
</evidence>
<dbReference type="CDD" id="cd07573">
    <property type="entry name" value="CPA"/>
    <property type="match status" value="1"/>
</dbReference>
<dbReference type="GO" id="GO:0033388">
    <property type="term" value="P:putrescine biosynthetic process from arginine"/>
    <property type="evidence" value="ECO:0007669"/>
    <property type="project" value="TreeGrafter"/>
</dbReference>
<name>A0A918PCZ1_9SPHN</name>
<organism evidence="4 5">
    <name type="scientific">Novosphingobium colocasiae</name>
    <dbReference type="NCBI Taxonomy" id="1256513"/>
    <lineage>
        <taxon>Bacteria</taxon>
        <taxon>Pseudomonadati</taxon>
        <taxon>Pseudomonadota</taxon>
        <taxon>Alphaproteobacteria</taxon>
        <taxon>Sphingomonadales</taxon>
        <taxon>Sphingomonadaceae</taxon>
        <taxon>Novosphingobium</taxon>
    </lineage>
</organism>
<dbReference type="InterPro" id="IPR050345">
    <property type="entry name" value="Aliph_Amidase/BUP"/>
</dbReference>
<dbReference type="InterPro" id="IPR017755">
    <property type="entry name" value="N-carbamoylputrescine_amidase"/>
</dbReference>
<dbReference type="PROSITE" id="PS50263">
    <property type="entry name" value="CN_HYDROLASE"/>
    <property type="match status" value="1"/>
</dbReference>
<dbReference type="RefSeq" id="WP_189620128.1">
    <property type="nucleotide sequence ID" value="NZ_BMZA01000002.1"/>
</dbReference>
<proteinExistence type="inferred from homology"/>
<dbReference type="Proteomes" id="UP000648075">
    <property type="component" value="Unassembled WGS sequence"/>
</dbReference>
<evidence type="ECO:0000256" key="2">
    <source>
        <dbReference type="ARBA" id="ARBA00034122"/>
    </source>
</evidence>
<dbReference type="PANTHER" id="PTHR43674:SF2">
    <property type="entry name" value="BETA-UREIDOPROPIONASE"/>
    <property type="match status" value="1"/>
</dbReference>
<keyword evidence="1" id="KW-0378">Hydrolase</keyword>
<comment type="caution">
    <text evidence="4">The sequence shown here is derived from an EMBL/GenBank/DDBJ whole genome shotgun (WGS) entry which is preliminary data.</text>
</comment>
<dbReference type="InterPro" id="IPR036526">
    <property type="entry name" value="C-N_Hydrolase_sf"/>
</dbReference>
<dbReference type="Gene3D" id="3.60.110.10">
    <property type="entry name" value="Carbon-nitrogen hydrolase"/>
    <property type="match status" value="1"/>
</dbReference>
<dbReference type="PANTHER" id="PTHR43674">
    <property type="entry name" value="NITRILASE C965.09-RELATED"/>
    <property type="match status" value="1"/>
</dbReference>
<dbReference type="Pfam" id="PF00795">
    <property type="entry name" value="CN_hydrolase"/>
    <property type="match status" value="1"/>
</dbReference>
<evidence type="ECO:0000259" key="3">
    <source>
        <dbReference type="PROSITE" id="PS50263"/>
    </source>
</evidence>
<protein>
    <submittedName>
        <fullName evidence="4">N-carbamoylputrescine amidase</fullName>
    </submittedName>
</protein>
<dbReference type="AlphaFoldDB" id="A0A918PCZ1"/>
<evidence type="ECO:0000313" key="4">
    <source>
        <dbReference type="EMBL" id="GGY97884.1"/>
    </source>
</evidence>
<dbReference type="InterPro" id="IPR003010">
    <property type="entry name" value="C-N_Hydrolase"/>
</dbReference>
<keyword evidence="5" id="KW-1185">Reference proteome</keyword>
<sequence length="291" mass="31861">MTKVTVAALQLALGSADEDENIAAVSALVEQAAGQGAEIVLPPELFSGPYFCKVEDEALFALARPAAQHPSVIAMQELAARLKVTIPTSFFERDGHHYYNTLAMIGPDGTISGTYRKSHIPDGPGYEEKYYFRPGNDGFKVWDVPVRDGTVCIGVGVCWDQWYPECARVMALMGAELLFYPTAIGSEPYDATLDTSRMWRRAMVGHAVSNCMPVIAANRIGAEPECGSEQSFYGHSFITDEWGDFVAEYGSEETGGLLAELDLARAATHRAGMGFFRDRRPQLYGRIAQDI</sequence>
<dbReference type="EMBL" id="BMZA01000002">
    <property type="protein sequence ID" value="GGY97884.1"/>
    <property type="molecule type" value="Genomic_DNA"/>
</dbReference>